<evidence type="ECO:0000313" key="2">
    <source>
        <dbReference type="Proteomes" id="UP000026960"/>
    </source>
</evidence>
<sequence length="147" mass="15730">MAPLASFGLRAADPQMPHRHIVSTRRRYMLVAVEVRIYARNAPDWLMATKSLGISVKLEEKNILENVVGLFGAVGFAQPARIVIFFLLPPSVSSGRMSSLQSSYRVVGASGAPVRHVVVAAAAKEPHQGWDAATTASAFTDSPSQGS</sequence>
<dbReference type="Gramene" id="OBART01G33270.1">
    <property type="protein sequence ID" value="OBART01G33270.1"/>
    <property type="gene ID" value="OBART01G33270"/>
</dbReference>
<dbReference type="PaxDb" id="65489-OBART01G33270.1"/>
<name>A0A0D3EUT6_9ORYZ</name>
<organism evidence="1">
    <name type="scientific">Oryza barthii</name>
    <dbReference type="NCBI Taxonomy" id="65489"/>
    <lineage>
        <taxon>Eukaryota</taxon>
        <taxon>Viridiplantae</taxon>
        <taxon>Streptophyta</taxon>
        <taxon>Embryophyta</taxon>
        <taxon>Tracheophyta</taxon>
        <taxon>Spermatophyta</taxon>
        <taxon>Magnoliopsida</taxon>
        <taxon>Liliopsida</taxon>
        <taxon>Poales</taxon>
        <taxon>Poaceae</taxon>
        <taxon>BOP clade</taxon>
        <taxon>Oryzoideae</taxon>
        <taxon>Oryzeae</taxon>
        <taxon>Oryzinae</taxon>
        <taxon>Oryza</taxon>
    </lineage>
</organism>
<evidence type="ECO:0000313" key="1">
    <source>
        <dbReference type="EnsemblPlants" id="OBART01G33270.1"/>
    </source>
</evidence>
<dbReference type="AlphaFoldDB" id="A0A0D3EUT6"/>
<reference evidence="1" key="1">
    <citation type="journal article" date="2009" name="Rice">
        <title>De Novo Next Generation Sequencing of Plant Genomes.</title>
        <authorList>
            <person name="Rounsley S."/>
            <person name="Marri P.R."/>
            <person name="Yu Y."/>
            <person name="He R."/>
            <person name="Sisneros N."/>
            <person name="Goicoechea J.L."/>
            <person name="Lee S.J."/>
            <person name="Angelova A."/>
            <person name="Kudrna D."/>
            <person name="Luo M."/>
            <person name="Affourtit J."/>
            <person name="Desany B."/>
            <person name="Knight J."/>
            <person name="Niazi F."/>
            <person name="Egholm M."/>
            <person name="Wing R.A."/>
        </authorList>
    </citation>
    <scope>NUCLEOTIDE SEQUENCE [LARGE SCALE GENOMIC DNA]</scope>
    <source>
        <strain evidence="1">cv. IRGC 105608</strain>
    </source>
</reference>
<dbReference type="HOGENOM" id="CLU_1770879_0_0_1"/>
<protein>
    <submittedName>
        <fullName evidence="1">Uncharacterized protein</fullName>
    </submittedName>
</protein>
<dbReference type="Proteomes" id="UP000026960">
    <property type="component" value="Chromosome 1"/>
</dbReference>
<dbReference type="EnsemblPlants" id="OBART01G33270.1">
    <property type="protein sequence ID" value="OBART01G33270.1"/>
    <property type="gene ID" value="OBART01G33270"/>
</dbReference>
<accession>A0A0D3EUT6</accession>
<reference evidence="1" key="2">
    <citation type="submission" date="2015-03" db="UniProtKB">
        <authorList>
            <consortium name="EnsemblPlants"/>
        </authorList>
    </citation>
    <scope>IDENTIFICATION</scope>
</reference>
<keyword evidence="2" id="KW-1185">Reference proteome</keyword>
<proteinExistence type="predicted"/>